<evidence type="ECO:0008006" key="3">
    <source>
        <dbReference type="Google" id="ProtNLM"/>
    </source>
</evidence>
<sequence length="128" mass="14603">MNFPKPHQGLKDFHVGDEVKRLGFTLPEESFYEVIEPEKHLVRSLVTGEEVELSGSYFLKLEEAELLPSETVDLEDAKIGEIYYHAYTGISYQVAQLQSNADTVTMINLESGDHSLFPRFANSQFYKI</sequence>
<organism evidence="1 2">
    <name type="scientific">Lentisphaera profundi</name>
    <dbReference type="NCBI Taxonomy" id="1658616"/>
    <lineage>
        <taxon>Bacteria</taxon>
        <taxon>Pseudomonadati</taxon>
        <taxon>Lentisphaerota</taxon>
        <taxon>Lentisphaeria</taxon>
        <taxon>Lentisphaerales</taxon>
        <taxon>Lentisphaeraceae</taxon>
        <taxon>Lentisphaera</taxon>
    </lineage>
</organism>
<dbReference type="RefSeq" id="WP_274152653.1">
    <property type="nucleotide sequence ID" value="NZ_CP117812.1"/>
</dbReference>
<gene>
    <name evidence="1" type="ORF">PQO03_19175</name>
</gene>
<protein>
    <recommendedName>
        <fullName evidence="3">DUF4178 domain-containing protein</fullName>
    </recommendedName>
</protein>
<reference evidence="1 2" key="1">
    <citation type="submission" date="2023-02" db="EMBL/GenBank/DDBJ databases">
        <title>Genome sequence of Lentisphaera profundi SAORIC-696.</title>
        <authorList>
            <person name="Kim e."/>
            <person name="Cho J.-C."/>
            <person name="Choi A."/>
            <person name="Kang I."/>
        </authorList>
    </citation>
    <scope>NUCLEOTIDE SEQUENCE [LARGE SCALE GENOMIC DNA]</scope>
    <source>
        <strain evidence="1 2">SAORIC-696</strain>
    </source>
</reference>
<evidence type="ECO:0000313" key="1">
    <source>
        <dbReference type="EMBL" id="WDE97952.1"/>
    </source>
</evidence>
<evidence type="ECO:0000313" key="2">
    <source>
        <dbReference type="Proteomes" id="UP001214250"/>
    </source>
</evidence>
<name>A0ABY7VV57_9BACT</name>
<dbReference type="Proteomes" id="UP001214250">
    <property type="component" value="Chromosome 2"/>
</dbReference>
<proteinExistence type="predicted"/>
<dbReference type="EMBL" id="CP117812">
    <property type="protein sequence ID" value="WDE97952.1"/>
    <property type="molecule type" value="Genomic_DNA"/>
</dbReference>
<accession>A0ABY7VV57</accession>
<keyword evidence="2" id="KW-1185">Reference proteome</keyword>